<name>A0A7W8MS84_9BACT</name>
<accession>A0A7W8MS84</accession>
<gene>
    <name evidence="1" type="ORF">HDF09_002773</name>
</gene>
<comment type="caution">
    <text evidence="1">The sequence shown here is derived from an EMBL/GenBank/DDBJ whole genome shotgun (WGS) entry which is preliminary data.</text>
</comment>
<dbReference type="AlphaFoldDB" id="A0A7W8MS84"/>
<sequence length="86" mass="9998">MEFEKALAANVMTDEYWKRELRSQDQIILKSQSVAIWVPNRVFEKSESRGEISKENSPLRFYEPLVSELNGSTSKLACFRHPTIVH</sequence>
<reference evidence="1" key="1">
    <citation type="submission" date="2020-08" db="EMBL/GenBank/DDBJ databases">
        <title>Genomic Encyclopedia of Type Strains, Phase IV (KMG-V): Genome sequencing to study the core and pangenomes of soil and plant-associated prokaryotes.</title>
        <authorList>
            <person name="Whitman W."/>
        </authorList>
    </citation>
    <scope>NUCLEOTIDE SEQUENCE [LARGE SCALE GENOMIC DNA]</scope>
    <source>
        <strain evidence="1">M8UP27</strain>
    </source>
</reference>
<keyword evidence="2" id="KW-1185">Reference proteome</keyword>
<dbReference type="EMBL" id="JACHDY010000003">
    <property type="protein sequence ID" value="MBB5318087.1"/>
    <property type="molecule type" value="Genomic_DNA"/>
</dbReference>
<evidence type="ECO:0000313" key="1">
    <source>
        <dbReference type="EMBL" id="MBB5318087.1"/>
    </source>
</evidence>
<evidence type="ECO:0000313" key="2">
    <source>
        <dbReference type="Proteomes" id="UP000568106"/>
    </source>
</evidence>
<protein>
    <submittedName>
        <fullName evidence="1">Uncharacterized protein</fullName>
    </submittedName>
</protein>
<proteinExistence type="predicted"/>
<dbReference type="Proteomes" id="UP000568106">
    <property type="component" value="Unassembled WGS sequence"/>
</dbReference>
<organism evidence="1 2">
    <name type="scientific">Tunturiibacter empetritectus</name>
    <dbReference type="NCBI Taxonomy" id="3069691"/>
    <lineage>
        <taxon>Bacteria</taxon>
        <taxon>Pseudomonadati</taxon>
        <taxon>Acidobacteriota</taxon>
        <taxon>Terriglobia</taxon>
        <taxon>Terriglobales</taxon>
        <taxon>Acidobacteriaceae</taxon>
        <taxon>Tunturiibacter</taxon>
    </lineage>
</organism>